<keyword evidence="3" id="KW-0611">Plant defense</keyword>
<proteinExistence type="inferred from homology"/>
<keyword evidence="2" id="KW-0547">Nucleotide-binding</keyword>
<accession>A0A438KCN9</accession>
<dbReference type="InterPro" id="IPR042197">
    <property type="entry name" value="Apaf_helical"/>
</dbReference>
<dbReference type="PANTHER" id="PTHR33463:SF198">
    <property type="entry name" value="RPP4C3"/>
    <property type="match status" value="1"/>
</dbReference>
<keyword evidence="5" id="KW-0175">Coiled coil</keyword>
<dbReference type="InterPro" id="IPR001611">
    <property type="entry name" value="Leu-rich_rpt"/>
</dbReference>
<dbReference type="InterPro" id="IPR027417">
    <property type="entry name" value="P-loop_NTPase"/>
</dbReference>
<feature type="domain" description="AAA+ ATPase" evidence="6">
    <location>
        <begin position="144"/>
        <end position="281"/>
    </location>
</feature>
<feature type="coiled-coil region" evidence="5">
    <location>
        <begin position="1025"/>
        <end position="1052"/>
    </location>
</feature>
<evidence type="ECO:0000256" key="3">
    <source>
        <dbReference type="ARBA" id="ARBA00022821"/>
    </source>
</evidence>
<dbReference type="Gene3D" id="3.40.50.300">
    <property type="entry name" value="P-loop containing nucleotide triphosphate hydrolases"/>
    <property type="match status" value="2"/>
</dbReference>
<dbReference type="InterPro" id="IPR003593">
    <property type="entry name" value="AAA+_ATPase"/>
</dbReference>
<gene>
    <name evidence="7" type="primary">RPS2_2</name>
    <name evidence="7" type="ORF">CK203_006859</name>
</gene>
<protein>
    <submittedName>
        <fullName evidence="7">Disease resistance protein RPS2</fullName>
    </submittedName>
</protein>
<name>A0A438KCN9_VITVI</name>
<dbReference type="GO" id="GO:0005524">
    <property type="term" value="F:ATP binding"/>
    <property type="evidence" value="ECO:0007669"/>
    <property type="project" value="UniProtKB-KW"/>
</dbReference>
<dbReference type="Gene3D" id="1.10.8.430">
    <property type="entry name" value="Helical domain of apoptotic protease-activating factors"/>
    <property type="match status" value="1"/>
</dbReference>
<dbReference type="Pfam" id="PF13855">
    <property type="entry name" value="LRR_8"/>
    <property type="match status" value="1"/>
</dbReference>
<dbReference type="Proteomes" id="UP000288805">
    <property type="component" value="Unassembled WGS sequence"/>
</dbReference>
<sequence length="1711" mass="195883">MTEIVSAVVAKVSEYLVAPIGRQLSYLFATAATWMISTRRPSVEDWQTRADKKTREAKTFMEDEKNRTKSCFNGWCPNLMSRYQLGREANKKAQVIAEIREHRNFPDGVSYSAPAPNVTYKNDDPFESRTSILNEIMDALRDDKNSMIGVRGMGGVGKTTLVEQVAARAKQQKLFDRVVMAYVSQTVDLKKIQAQIADALGLKFEEESETGRAGRLSQRLTQEKKLLIILDDLWAGLNLKDVGIPSDHKGLKMVLTSRELDVLSNEMGTQENFVVEHLPPGEAWSLFKKLTSDSIEKPDLQPTAEEEVKSLFLLCGLMDYGDTPIDNLFKYVVGLDLFQNINALEEARDRLHTLINDLKASSLLLESNYDAYVRMHDVVRQVARAIASKDPHRFVVREDDRLEEWSKTDESKSCTFISLNCRAAHELPKCLGSQIQQLPNEMVQLTNLRLLDLNDYRNLEVIPRNILSSLSRLERLYMRSNFKRWAIEDIKLLPKEYTFFEKLTKYSIFIGDWRSHEYCKTSRTLKLNEVDRSLYVGDGIGKLFKKTEELALRKLIGTKSIPYELDEGFCKLKHLHVSASPEIQYVIDSKDQRVQQHGAFPSLESLILDELINLEEDLPELMNFGYFDSELEMTSQGMCSQGNLDIHMPFFSYKVSFPLNLEKLVLKRLPKLMEMDVGNLPNLKILWLEELCLLSKVSFPLDLDELVLERLPKLMEMDVGNLPNLRILRVEELCLLSKVSFPLNLDELVLERLPKLMEMDVGNLPNLSILRVEELCLLSKVSFPLNLDELVLERLPKLMEMDVGNLPNLSILRVEELCLLSKVSFPLNLDELVLERLPKLMEMDVGNLSNLRILRVEELCLWSKVSFPLNLDELVLERLPKLMEMDVGNLPNLRILRVEELCLLSKVSLSPNLEEIVLKSLPKLEEIDFGILPKLKILKEDIRGVNTSINDEVLFNEKASFLESRPSTLNDIMDALRDDNINLIGVWGMAGVGKTTLLKQVAQQAKQQWLFTKQAYMDVSWTRDSDKRQEGIAELQQEIENALELSLWEEDESKKADELKQELMKEGKILIILDDIWTEIDLEKVGIPCKGDETQCKIVLASRDGDLLCKDMGAQRCFPVEHLPPEESWSLFKKTVGDSVEENLELRPIAIQVVKECEGLPIAIVTIAKALKDETVAVWKNALEQLRSCAPTNIRAVDKKVYSCLEWSYTHLKGDDVKSLFLLCGMLGYGDISLDLLLRYGMGLDLFDRIDSLEQARNRLLALVEILKASGLLLDSHEDTHMFDEEIDSSLLFMDADNKFVRMHSVVREVARAIASKDPHPFVVREDVGLEEWSETDESKRCAFISLHCKAVHDLPQELVWPELQFFLLQNNNPLLNIPNTFFEGMKKLKVLDLSRMHFTTLPSSLDSLANLRTLRLDRCELGDIALIGKLTKLEVLSLKCSTIQQLPNEMSRLTNLRLLDLNHCQKLEVIPRNILSSLSRLECLYMKSRYSGWLRTKRALKLWKVNRSLHLGDGMSKLLERSEELGFSQLSGTKYVLHPSDRESFLELKHLEVGDSPEIQYIMDSKNQQLLQHGAFPLLKSLILQNLKNFEEVWHGPIPIGSFDLKGVGMSCLLNLVPALLIHNFQNLKKIDAQDYELLEHVIILQEIYGNVEILSKLETLKLKNLPRLRWIEDGNDRMKHISSLMTLMNIQNLQELHIIDCSMEDLRKM</sequence>
<dbReference type="FunFam" id="3.40.50.300:FF:001091">
    <property type="entry name" value="Probable disease resistance protein At1g61300"/>
    <property type="match status" value="1"/>
</dbReference>
<dbReference type="InterPro" id="IPR002182">
    <property type="entry name" value="NB-ARC"/>
</dbReference>
<evidence type="ECO:0000313" key="7">
    <source>
        <dbReference type="EMBL" id="RVX18948.1"/>
    </source>
</evidence>
<organism evidence="7 8">
    <name type="scientific">Vitis vinifera</name>
    <name type="common">Grape</name>
    <dbReference type="NCBI Taxonomy" id="29760"/>
    <lineage>
        <taxon>Eukaryota</taxon>
        <taxon>Viridiplantae</taxon>
        <taxon>Streptophyta</taxon>
        <taxon>Embryophyta</taxon>
        <taxon>Tracheophyta</taxon>
        <taxon>Spermatophyta</taxon>
        <taxon>Magnoliopsida</taxon>
        <taxon>eudicotyledons</taxon>
        <taxon>Gunneridae</taxon>
        <taxon>Pentapetalae</taxon>
        <taxon>rosids</taxon>
        <taxon>Vitales</taxon>
        <taxon>Vitaceae</taxon>
        <taxon>Viteae</taxon>
        <taxon>Vitis</taxon>
    </lineage>
</organism>
<dbReference type="EMBL" id="QGNW01000010">
    <property type="protein sequence ID" value="RVX18948.1"/>
    <property type="molecule type" value="Genomic_DNA"/>
</dbReference>
<dbReference type="GO" id="GO:0006952">
    <property type="term" value="P:defense response"/>
    <property type="evidence" value="ECO:0007669"/>
    <property type="project" value="UniProtKB-KW"/>
</dbReference>
<comment type="similarity">
    <text evidence="1">Belongs to the disease resistance NB-LRR family.</text>
</comment>
<dbReference type="PRINTS" id="PR00364">
    <property type="entry name" value="DISEASERSIST"/>
</dbReference>
<comment type="caution">
    <text evidence="7">The sequence shown here is derived from an EMBL/GenBank/DDBJ whole genome shotgun (WGS) entry which is preliminary data.</text>
</comment>
<dbReference type="SMART" id="SM00382">
    <property type="entry name" value="AAA"/>
    <property type="match status" value="2"/>
</dbReference>
<evidence type="ECO:0000313" key="8">
    <source>
        <dbReference type="Proteomes" id="UP000288805"/>
    </source>
</evidence>
<dbReference type="PANTHER" id="PTHR33463">
    <property type="entry name" value="NB-ARC DOMAIN-CONTAINING PROTEIN-RELATED"/>
    <property type="match status" value="1"/>
</dbReference>
<dbReference type="SUPFAM" id="SSF52058">
    <property type="entry name" value="L domain-like"/>
    <property type="match status" value="2"/>
</dbReference>
<evidence type="ECO:0000256" key="4">
    <source>
        <dbReference type="ARBA" id="ARBA00022840"/>
    </source>
</evidence>
<reference evidence="7 8" key="1">
    <citation type="journal article" date="2018" name="PLoS Genet.">
        <title>Population sequencing reveals clonal diversity and ancestral inbreeding in the grapevine cultivar Chardonnay.</title>
        <authorList>
            <person name="Roach M.J."/>
            <person name="Johnson D.L."/>
            <person name="Bohlmann J."/>
            <person name="van Vuuren H.J."/>
            <person name="Jones S.J."/>
            <person name="Pretorius I.S."/>
            <person name="Schmidt S.A."/>
            <person name="Borneman A.R."/>
        </authorList>
    </citation>
    <scope>NUCLEOTIDE SEQUENCE [LARGE SCALE GENOMIC DNA]</scope>
    <source>
        <strain evidence="8">cv. Chardonnay</strain>
        <tissue evidence="7">Leaf</tissue>
    </source>
</reference>
<dbReference type="Pfam" id="PF00931">
    <property type="entry name" value="NB-ARC"/>
    <property type="match status" value="2"/>
</dbReference>
<evidence type="ECO:0000256" key="2">
    <source>
        <dbReference type="ARBA" id="ARBA00022741"/>
    </source>
</evidence>
<evidence type="ECO:0000256" key="1">
    <source>
        <dbReference type="ARBA" id="ARBA00008894"/>
    </source>
</evidence>
<evidence type="ECO:0000256" key="5">
    <source>
        <dbReference type="SAM" id="Coils"/>
    </source>
</evidence>
<dbReference type="Gene3D" id="3.80.10.10">
    <property type="entry name" value="Ribonuclease Inhibitor"/>
    <property type="match status" value="3"/>
</dbReference>
<dbReference type="GO" id="GO:0043531">
    <property type="term" value="F:ADP binding"/>
    <property type="evidence" value="ECO:0007669"/>
    <property type="project" value="InterPro"/>
</dbReference>
<evidence type="ECO:0000259" key="6">
    <source>
        <dbReference type="SMART" id="SM00382"/>
    </source>
</evidence>
<dbReference type="SUPFAM" id="SSF52540">
    <property type="entry name" value="P-loop containing nucleoside triphosphate hydrolases"/>
    <property type="match status" value="2"/>
</dbReference>
<keyword evidence="4" id="KW-0067">ATP-binding</keyword>
<dbReference type="InterPro" id="IPR050905">
    <property type="entry name" value="Plant_NBS-LRR"/>
</dbReference>
<feature type="domain" description="AAA+ ATPase" evidence="6">
    <location>
        <begin position="980"/>
        <end position="1118"/>
    </location>
</feature>
<dbReference type="InterPro" id="IPR032675">
    <property type="entry name" value="LRR_dom_sf"/>
</dbReference>